<evidence type="ECO:0000313" key="2">
    <source>
        <dbReference type="Proteomes" id="UP000754495"/>
    </source>
</evidence>
<reference evidence="1 2" key="1">
    <citation type="submission" date="2020-03" db="EMBL/GenBank/DDBJ databases">
        <title>Sequencing the genomes of 1000 actinobacteria strains.</title>
        <authorList>
            <person name="Klenk H.-P."/>
        </authorList>
    </citation>
    <scope>NUCLEOTIDE SEQUENCE [LARGE SCALE GENOMIC DNA]</scope>
    <source>
        <strain evidence="1 2">DSM 45668</strain>
    </source>
</reference>
<dbReference type="Proteomes" id="UP000754495">
    <property type="component" value="Unassembled WGS sequence"/>
</dbReference>
<organism evidence="1 2">
    <name type="scientific">Amycolatopsis viridis</name>
    <dbReference type="NCBI Taxonomy" id="185678"/>
    <lineage>
        <taxon>Bacteria</taxon>
        <taxon>Bacillati</taxon>
        <taxon>Actinomycetota</taxon>
        <taxon>Actinomycetes</taxon>
        <taxon>Pseudonocardiales</taxon>
        <taxon>Pseudonocardiaceae</taxon>
        <taxon>Amycolatopsis</taxon>
    </lineage>
</organism>
<name>A0ABX0SS10_9PSEU</name>
<comment type="caution">
    <text evidence="1">The sequence shown here is derived from an EMBL/GenBank/DDBJ whole genome shotgun (WGS) entry which is preliminary data.</text>
</comment>
<keyword evidence="2" id="KW-1185">Reference proteome</keyword>
<sequence length="37" mass="4006">MPDRVLEAALRPGGRAVYLVVDPDVLVELAATLDLTR</sequence>
<proteinExistence type="predicted"/>
<protein>
    <submittedName>
        <fullName evidence="1">Uncharacterized protein</fullName>
    </submittedName>
</protein>
<gene>
    <name evidence="1" type="ORF">FHX46_001863</name>
</gene>
<dbReference type="EMBL" id="JAANOU010000001">
    <property type="protein sequence ID" value="NIH79333.1"/>
    <property type="molecule type" value="Genomic_DNA"/>
</dbReference>
<accession>A0ABX0SS10</accession>
<evidence type="ECO:0000313" key="1">
    <source>
        <dbReference type="EMBL" id="NIH79333.1"/>
    </source>
</evidence>